<dbReference type="AlphaFoldDB" id="S4P6A4"/>
<reference evidence="1" key="2">
    <citation type="submission" date="2013-05" db="EMBL/GenBank/DDBJ databases">
        <authorList>
            <person name="Carter J.-M."/>
            <person name="Baker S.C."/>
            <person name="Pink R."/>
            <person name="Carter D.R.F."/>
            <person name="Collins A."/>
            <person name="Tomlin J."/>
            <person name="Gibbs M."/>
            <person name="Breuker C.J."/>
        </authorList>
    </citation>
    <scope>NUCLEOTIDE SEQUENCE</scope>
    <source>
        <tissue evidence="1">Ovary</tissue>
    </source>
</reference>
<proteinExistence type="predicted"/>
<protein>
    <submittedName>
        <fullName evidence="1">Uncharacterized protein</fullName>
    </submittedName>
</protein>
<organism evidence="1">
    <name type="scientific">Pararge aegeria</name>
    <name type="common">speckled wood butterfly</name>
    <dbReference type="NCBI Taxonomy" id="116150"/>
    <lineage>
        <taxon>Eukaryota</taxon>
        <taxon>Metazoa</taxon>
        <taxon>Ecdysozoa</taxon>
        <taxon>Arthropoda</taxon>
        <taxon>Hexapoda</taxon>
        <taxon>Insecta</taxon>
        <taxon>Pterygota</taxon>
        <taxon>Neoptera</taxon>
        <taxon>Endopterygota</taxon>
        <taxon>Lepidoptera</taxon>
        <taxon>Glossata</taxon>
        <taxon>Ditrysia</taxon>
        <taxon>Papilionoidea</taxon>
        <taxon>Nymphalidae</taxon>
        <taxon>Satyrinae</taxon>
        <taxon>Satyrini</taxon>
        <taxon>Parargina</taxon>
        <taxon>Pararge</taxon>
    </lineage>
</organism>
<name>S4P6A4_9NEOP</name>
<evidence type="ECO:0000313" key="1">
    <source>
        <dbReference type="EMBL" id="JAA84343.1"/>
    </source>
</evidence>
<reference evidence="1" key="1">
    <citation type="journal article" date="2013" name="BMC Genomics">
        <title>Unscrambling butterfly oogenesis.</title>
        <authorList>
            <person name="Carter J.M."/>
            <person name="Baker S.C."/>
            <person name="Pink R."/>
            <person name="Carter D.R."/>
            <person name="Collins A."/>
            <person name="Tomlin J."/>
            <person name="Gibbs M."/>
            <person name="Breuker C.J."/>
        </authorList>
    </citation>
    <scope>NUCLEOTIDE SEQUENCE</scope>
    <source>
        <tissue evidence="1">Ovary</tissue>
    </source>
</reference>
<feature type="non-terminal residue" evidence="1">
    <location>
        <position position="1"/>
    </location>
</feature>
<dbReference type="EMBL" id="GAIX01008217">
    <property type="protein sequence ID" value="JAA84343.1"/>
    <property type="molecule type" value="Transcribed_RNA"/>
</dbReference>
<sequence>HRDGSAVTLSLRGQPDPALARLISGTDFKVEVCVDQSAQKQTDSQKKQTWEQAIAHMNQLAKGSAKEKKKHKE</sequence>
<accession>S4P6A4</accession>
<feature type="non-terminal residue" evidence="1">
    <location>
        <position position="73"/>
    </location>
</feature>